<dbReference type="SUPFAM" id="SSF81901">
    <property type="entry name" value="HCP-like"/>
    <property type="match status" value="1"/>
</dbReference>
<name>A0ABY1NFS1_9BACT</name>
<keyword evidence="1" id="KW-0802">TPR repeat</keyword>
<evidence type="ECO:0008006" key="5">
    <source>
        <dbReference type="Google" id="ProtNLM"/>
    </source>
</evidence>
<keyword evidence="4" id="KW-1185">Reference proteome</keyword>
<comment type="caution">
    <text evidence="3">The sequence shown here is derived from an EMBL/GenBank/DDBJ whole genome shotgun (WGS) entry which is preliminary data.</text>
</comment>
<dbReference type="RefSeq" id="WP_283400112.1">
    <property type="nucleotide sequence ID" value="NZ_FXUB01000001.1"/>
</dbReference>
<keyword evidence="2" id="KW-1133">Transmembrane helix</keyword>
<protein>
    <recommendedName>
        <fullName evidence="5">Tetratricopeptide repeat protein</fullName>
    </recommendedName>
</protein>
<evidence type="ECO:0000256" key="1">
    <source>
        <dbReference type="PROSITE-ProRule" id="PRU00339"/>
    </source>
</evidence>
<dbReference type="Proteomes" id="UP001157911">
    <property type="component" value="Unassembled WGS sequence"/>
</dbReference>
<dbReference type="InterPro" id="IPR011990">
    <property type="entry name" value="TPR-like_helical_dom_sf"/>
</dbReference>
<feature type="transmembrane region" description="Helical" evidence="2">
    <location>
        <begin position="65"/>
        <end position="89"/>
    </location>
</feature>
<feature type="transmembrane region" description="Helical" evidence="2">
    <location>
        <begin position="28"/>
        <end position="53"/>
    </location>
</feature>
<dbReference type="EMBL" id="FXUB01000001">
    <property type="protein sequence ID" value="SMP08361.1"/>
    <property type="molecule type" value="Genomic_DNA"/>
</dbReference>
<keyword evidence="2" id="KW-0812">Transmembrane</keyword>
<evidence type="ECO:0000313" key="3">
    <source>
        <dbReference type="EMBL" id="SMP08361.1"/>
    </source>
</evidence>
<sequence>MGSSYKTLVGSVILESMALGFLRVDNPYVAVFAFLFFHFIASLLFSVFIYPFVTSIYRRARGSFPAIFLSVFLFPLVGYVAYLILYVLVLRKQKRDRTPSVSRIQVEEITMDNVRVRPRKFGEGVLQFFKREAHRIDERAVFLLKEMRTPVSIEIAKRALGNPKDEVRLTAFSIISHLEKEINDRISFLKSRLKEGLAEKELLEVYKKLALLYWELLYFGLVDKELENFVVEETLFYVKKVLELNGDPDVYLVAGRIFLRKGDYEKAFEYLSKALECNDVVTKIRVIPYLAEIEFYRGNYENVKKLWEGIPLSLHPNVYFMKLLWEGRLRNDT</sequence>
<dbReference type="Gene3D" id="1.25.40.10">
    <property type="entry name" value="Tetratricopeptide repeat domain"/>
    <property type="match status" value="1"/>
</dbReference>
<feature type="repeat" description="TPR" evidence="1">
    <location>
        <begin position="248"/>
        <end position="281"/>
    </location>
</feature>
<accession>A0ABY1NFS1</accession>
<keyword evidence="2" id="KW-0472">Membrane</keyword>
<proteinExistence type="predicted"/>
<dbReference type="PROSITE" id="PS50005">
    <property type="entry name" value="TPR"/>
    <property type="match status" value="1"/>
</dbReference>
<dbReference type="InterPro" id="IPR019734">
    <property type="entry name" value="TPR_rpt"/>
</dbReference>
<gene>
    <name evidence="3" type="ORF">SAMN06265339_0614</name>
</gene>
<reference evidence="3 4" key="1">
    <citation type="submission" date="2017-05" db="EMBL/GenBank/DDBJ databases">
        <authorList>
            <person name="Varghese N."/>
            <person name="Submissions S."/>
        </authorList>
    </citation>
    <scope>NUCLEOTIDE SEQUENCE [LARGE SCALE GENOMIC DNA]</scope>
    <source>
        <strain evidence="3 4">DSM 15522</strain>
    </source>
</reference>
<organism evidence="3 4">
    <name type="scientific">Desulfurobacterium pacificum</name>
    <dbReference type="NCBI Taxonomy" id="240166"/>
    <lineage>
        <taxon>Bacteria</taxon>
        <taxon>Pseudomonadati</taxon>
        <taxon>Aquificota</taxon>
        <taxon>Aquificia</taxon>
        <taxon>Desulfurobacteriales</taxon>
        <taxon>Desulfurobacteriaceae</taxon>
        <taxon>Desulfurobacterium</taxon>
    </lineage>
</organism>
<evidence type="ECO:0000256" key="2">
    <source>
        <dbReference type="SAM" id="Phobius"/>
    </source>
</evidence>
<dbReference type="PROSITE" id="PS50293">
    <property type="entry name" value="TPR_REGION"/>
    <property type="match status" value="1"/>
</dbReference>
<evidence type="ECO:0000313" key="4">
    <source>
        <dbReference type="Proteomes" id="UP001157911"/>
    </source>
</evidence>